<evidence type="ECO:0000313" key="2">
    <source>
        <dbReference type="EnsemblMetazoa" id="XP_020917427.2"/>
    </source>
</evidence>
<name>A0A913YC05_EXADI</name>
<sequence length="198" mass="22665">MAWKANTPKAQRGRCKSHWLDCRGRQLKDMVNEEAESYDTVTIPQRRSSSSSSGMSVTQDDVLMDLETKRFDKRPTTPQRRVSCISSFGRRPSFEGAPARRESFGGRRFSVDLSRPRLSPQFKRDKVLNKLFFDMDVSTRKVGEDTGALVHDLEVVQTSNLTIGKRIDNLLFAASEMRDGHRHIFTQVENVFVPRRGK</sequence>
<proteinExistence type="predicted"/>
<dbReference type="RefSeq" id="XP_020917427.2">
    <property type="nucleotide sequence ID" value="XM_021061768.2"/>
</dbReference>
<evidence type="ECO:0000313" key="3">
    <source>
        <dbReference type="Proteomes" id="UP000887567"/>
    </source>
</evidence>
<keyword evidence="3" id="KW-1185">Reference proteome</keyword>
<dbReference type="OrthoDB" id="5954845at2759"/>
<accession>A0A913YC05</accession>
<organism evidence="2 3">
    <name type="scientific">Exaiptasia diaphana</name>
    <name type="common">Tropical sea anemone</name>
    <name type="synonym">Aiptasia pulchella</name>
    <dbReference type="NCBI Taxonomy" id="2652724"/>
    <lineage>
        <taxon>Eukaryota</taxon>
        <taxon>Metazoa</taxon>
        <taxon>Cnidaria</taxon>
        <taxon>Anthozoa</taxon>
        <taxon>Hexacorallia</taxon>
        <taxon>Actiniaria</taxon>
        <taxon>Aiptasiidae</taxon>
        <taxon>Exaiptasia</taxon>
    </lineage>
</organism>
<dbReference type="GeneID" id="110254735"/>
<feature type="region of interest" description="Disordered" evidence="1">
    <location>
        <begin position="35"/>
        <end position="58"/>
    </location>
</feature>
<dbReference type="AlphaFoldDB" id="A0A913YC05"/>
<reference evidence="2" key="1">
    <citation type="submission" date="2022-11" db="UniProtKB">
        <authorList>
            <consortium name="EnsemblMetazoa"/>
        </authorList>
    </citation>
    <scope>IDENTIFICATION</scope>
</reference>
<dbReference type="KEGG" id="epa:110254735"/>
<dbReference type="Proteomes" id="UP000887567">
    <property type="component" value="Unplaced"/>
</dbReference>
<evidence type="ECO:0000256" key="1">
    <source>
        <dbReference type="SAM" id="MobiDB-lite"/>
    </source>
</evidence>
<protein>
    <submittedName>
        <fullName evidence="2">Uncharacterized protein</fullName>
    </submittedName>
</protein>
<dbReference type="EnsemblMetazoa" id="XM_021061768.2">
    <property type="protein sequence ID" value="XP_020917427.2"/>
    <property type="gene ID" value="LOC110254735"/>
</dbReference>